<organism evidence="1 2">
    <name type="scientific">Pseudopedobacter saltans</name>
    <dbReference type="NCBI Taxonomy" id="151895"/>
    <lineage>
        <taxon>Bacteria</taxon>
        <taxon>Pseudomonadati</taxon>
        <taxon>Bacteroidota</taxon>
        <taxon>Sphingobacteriia</taxon>
        <taxon>Sphingobacteriales</taxon>
        <taxon>Sphingobacteriaceae</taxon>
        <taxon>Pseudopedobacter</taxon>
    </lineage>
</organism>
<accession>A0A2W5GL90</accession>
<feature type="non-terminal residue" evidence="1">
    <location>
        <position position="92"/>
    </location>
</feature>
<evidence type="ECO:0000313" key="2">
    <source>
        <dbReference type="Proteomes" id="UP000249645"/>
    </source>
</evidence>
<reference evidence="1 2" key="1">
    <citation type="submission" date="2017-11" db="EMBL/GenBank/DDBJ databases">
        <title>Infants hospitalized years apart are colonized by the same room-sourced microbial strains.</title>
        <authorList>
            <person name="Brooks B."/>
            <person name="Olm M.R."/>
            <person name="Firek B.A."/>
            <person name="Baker R."/>
            <person name="Thomas B.C."/>
            <person name="Morowitz M.J."/>
            <person name="Banfield J.F."/>
        </authorList>
    </citation>
    <scope>NUCLEOTIDE SEQUENCE [LARGE SCALE GENOMIC DNA]</scope>
    <source>
        <strain evidence="1">S2_009_000_R2_76</strain>
    </source>
</reference>
<dbReference type="AlphaFoldDB" id="A0A2W5GL90"/>
<comment type="caution">
    <text evidence="1">The sequence shown here is derived from an EMBL/GenBank/DDBJ whole genome shotgun (WGS) entry which is preliminary data.</text>
</comment>
<protein>
    <submittedName>
        <fullName evidence="1">Uncharacterized protein</fullName>
    </submittedName>
</protein>
<dbReference type="Proteomes" id="UP000249645">
    <property type="component" value="Unassembled WGS sequence"/>
</dbReference>
<dbReference type="PROSITE" id="PS51257">
    <property type="entry name" value="PROKAR_LIPOPROTEIN"/>
    <property type="match status" value="1"/>
</dbReference>
<evidence type="ECO:0000313" key="1">
    <source>
        <dbReference type="EMBL" id="PZP42819.1"/>
    </source>
</evidence>
<sequence>MSNPKLIIAILLALIFFSCTEKDRKTNNNENIPAALNDNITPSVSSIVSKRGYREDDILQQLYNELVEKSPKLKKLEEVLTNMPTAEQDSTS</sequence>
<gene>
    <name evidence="1" type="ORF">DI598_16500</name>
</gene>
<dbReference type="EMBL" id="QFOI01000408">
    <property type="protein sequence ID" value="PZP42819.1"/>
    <property type="molecule type" value="Genomic_DNA"/>
</dbReference>
<name>A0A2W5GL90_9SPHI</name>
<proteinExistence type="predicted"/>